<proteinExistence type="inferred from homology"/>
<feature type="domain" description="HTH lysR-type" evidence="5">
    <location>
        <begin position="10"/>
        <end position="67"/>
    </location>
</feature>
<dbReference type="InterPro" id="IPR036390">
    <property type="entry name" value="WH_DNA-bd_sf"/>
</dbReference>
<dbReference type="PANTHER" id="PTHR30537">
    <property type="entry name" value="HTH-TYPE TRANSCRIPTIONAL REGULATOR"/>
    <property type="match status" value="1"/>
</dbReference>
<keyword evidence="2" id="KW-0805">Transcription regulation</keyword>
<evidence type="ECO:0000313" key="7">
    <source>
        <dbReference type="Proteomes" id="UP000197361"/>
    </source>
</evidence>
<dbReference type="SUPFAM" id="SSF46785">
    <property type="entry name" value="Winged helix' DNA-binding domain"/>
    <property type="match status" value="1"/>
</dbReference>
<dbReference type="Proteomes" id="UP000197361">
    <property type="component" value="Unassembled WGS sequence"/>
</dbReference>
<dbReference type="Pfam" id="PF03466">
    <property type="entry name" value="LysR_substrate"/>
    <property type="match status" value="1"/>
</dbReference>
<dbReference type="PROSITE" id="PS50931">
    <property type="entry name" value="HTH_LYSR"/>
    <property type="match status" value="1"/>
</dbReference>
<evidence type="ECO:0000256" key="1">
    <source>
        <dbReference type="ARBA" id="ARBA00009437"/>
    </source>
</evidence>
<dbReference type="GO" id="GO:0003700">
    <property type="term" value="F:DNA-binding transcription factor activity"/>
    <property type="evidence" value="ECO:0007669"/>
    <property type="project" value="InterPro"/>
</dbReference>
<dbReference type="RefSeq" id="WP_088441967.1">
    <property type="nucleotide sequence ID" value="NZ_BMMC01000007.1"/>
</dbReference>
<dbReference type="AlphaFoldDB" id="A0A246JSB0"/>
<dbReference type="Gene3D" id="3.40.190.10">
    <property type="entry name" value="Periplasmic binding protein-like II"/>
    <property type="match status" value="2"/>
</dbReference>
<evidence type="ECO:0000313" key="6">
    <source>
        <dbReference type="EMBL" id="OWQ95869.1"/>
    </source>
</evidence>
<keyword evidence="3" id="KW-0238">DNA-binding</keyword>
<dbReference type="SUPFAM" id="SSF53850">
    <property type="entry name" value="Periplasmic binding protein-like II"/>
    <property type="match status" value="1"/>
</dbReference>
<evidence type="ECO:0000256" key="2">
    <source>
        <dbReference type="ARBA" id="ARBA00023015"/>
    </source>
</evidence>
<dbReference type="EMBL" id="NISK01000003">
    <property type="protein sequence ID" value="OWQ95869.1"/>
    <property type="molecule type" value="Genomic_DNA"/>
</dbReference>
<dbReference type="InterPro" id="IPR005119">
    <property type="entry name" value="LysR_subst-bd"/>
</dbReference>
<dbReference type="GO" id="GO:0043565">
    <property type="term" value="F:sequence-specific DNA binding"/>
    <property type="evidence" value="ECO:0007669"/>
    <property type="project" value="TreeGrafter"/>
</dbReference>
<keyword evidence="4" id="KW-0804">Transcription</keyword>
<dbReference type="InterPro" id="IPR058163">
    <property type="entry name" value="LysR-type_TF_proteobact-type"/>
</dbReference>
<organism evidence="6 7">
    <name type="scientific">Sphingopyxis bauzanensis</name>
    <dbReference type="NCBI Taxonomy" id="651663"/>
    <lineage>
        <taxon>Bacteria</taxon>
        <taxon>Pseudomonadati</taxon>
        <taxon>Pseudomonadota</taxon>
        <taxon>Alphaproteobacteria</taxon>
        <taxon>Sphingomonadales</taxon>
        <taxon>Sphingomonadaceae</taxon>
        <taxon>Sphingopyxis</taxon>
    </lineage>
</organism>
<dbReference type="InterPro" id="IPR036388">
    <property type="entry name" value="WH-like_DNA-bd_sf"/>
</dbReference>
<sequence length="302" mass="33420">MSRTIRRQAPPLEAIEAFILATRSASFRDAADRLALSPSAFSRRIQALEAFVGVALFVRNKGTVTLSRTGERYLRTIEPAIDSIRRATVDLQAERGGMALRVVVPQSFALGWLIPNLTDFRQKHPDVNLELRIGRDIDDLRRGHADIAIYVGPGDIGLMPAIRLVPINGILASAPALASGDPLPTGLSDLVRIDRLAIYRPEGLWERWLRNMKYEGPPLAPPTYYEAQFLMFEAAAAGLGVAIVAPILAHRLIEQGRLVQIGAFQAPLGIDYYLVFADEAVQRRPDAIKFRNWMSEGLARFA</sequence>
<name>A0A246JSB0_9SPHN</name>
<dbReference type="Pfam" id="PF00126">
    <property type="entry name" value="HTH_1"/>
    <property type="match status" value="1"/>
</dbReference>
<gene>
    <name evidence="6" type="ORF">CDQ92_13995</name>
</gene>
<comment type="caution">
    <text evidence="6">The sequence shown here is derived from an EMBL/GenBank/DDBJ whole genome shotgun (WGS) entry which is preliminary data.</text>
</comment>
<dbReference type="GO" id="GO:0006351">
    <property type="term" value="P:DNA-templated transcription"/>
    <property type="evidence" value="ECO:0007669"/>
    <property type="project" value="TreeGrafter"/>
</dbReference>
<dbReference type="InterPro" id="IPR000847">
    <property type="entry name" value="LysR_HTH_N"/>
</dbReference>
<comment type="similarity">
    <text evidence="1">Belongs to the LysR transcriptional regulatory family.</text>
</comment>
<evidence type="ECO:0000256" key="3">
    <source>
        <dbReference type="ARBA" id="ARBA00023125"/>
    </source>
</evidence>
<evidence type="ECO:0000256" key="4">
    <source>
        <dbReference type="ARBA" id="ARBA00023163"/>
    </source>
</evidence>
<dbReference type="PANTHER" id="PTHR30537:SF74">
    <property type="entry name" value="HTH-TYPE TRANSCRIPTIONAL REGULATOR TRPI"/>
    <property type="match status" value="1"/>
</dbReference>
<reference evidence="6 7" key="1">
    <citation type="journal article" date="2010" name="Int. J. Syst. Evol. Microbiol.">
        <title>Sphingopyxis bauzanensis sp. nov., a psychrophilic bacterium isolated from soil.</title>
        <authorList>
            <person name="Zhang D.C."/>
            <person name="Liu H.C."/>
            <person name="Xin Y.H."/>
            <person name="Zhou Y.G."/>
            <person name="Schinner F."/>
            <person name="Margesin R."/>
        </authorList>
    </citation>
    <scope>NUCLEOTIDE SEQUENCE [LARGE SCALE GENOMIC DNA]</scope>
    <source>
        <strain evidence="6 7">DSM 22271</strain>
    </source>
</reference>
<evidence type="ECO:0000259" key="5">
    <source>
        <dbReference type="PROSITE" id="PS50931"/>
    </source>
</evidence>
<protein>
    <recommendedName>
        <fullName evidence="5">HTH lysR-type domain-containing protein</fullName>
    </recommendedName>
</protein>
<dbReference type="OrthoDB" id="9786526at2"/>
<accession>A0A246JSB0</accession>
<keyword evidence="7" id="KW-1185">Reference proteome</keyword>
<dbReference type="Gene3D" id="1.10.10.10">
    <property type="entry name" value="Winged helix-like DNA-binding domain superfamily/Winged helix DNA-binding domain"/>
    <property type="match status" value="1"/>
</dbReference>